<dbReference type="AlphaFoldDB" id="A0ABD7ZAE7"/>
<dbReference type="InterPro" id="IPR036852">
    <property type="entry name" value="Peptidase_S8/S53_dom_sf"/>
</dbReference>
<dbReference type="Proteomes" id="UP001229832">
    <property type="component" value="Chromosome"/>
</dbReference>
<sequence length="203" mass="22984">MNPVLLIDTKCSVFEKKLISSHHKISIYQIRDQFRTCRSIESLAHADILIFLLRKQLASRAQIFLAPVLDEDLRGDVNSLCNILDWATTNGTWLINLSIGLDSSEFNINLYRSSLNVCKSGSIIVAACPNRPNAYPQPSSYSFVHAVKFSKLKFFPTVFMREDRFSNFTVYGNLKINDSLRVPRTNSFACAYVSGKLHHSLFG</sequence>
<dbReference type="SUPFAM" id="SSF52743">
    <property type="entry name" value="Subtilisin-like"/>
    <property type="match status" value="1"/>
</dbReference>
<evidence type="ECO:0000313" key="2">
    <source>
        <dbReference type="Proteomes" id="UP001229832"/>
    </source>
</evidence>
<dbReference type="EMBL" id="CP132485">
    <property type="protein sequence ID" value="WLV83908.1"/>
    <property type="molecule type" value="Genomic_DNA"/>
</dbReference>
<evidence type="ECO:0000313" key="1">
    <source>
        <dbReference type="EMBL" id="WLV83908.1"/>
    </source>
</evidence>
<reference evidence="1 2" key="1">
    <citation type="submission" date="2023-08" db="EMBL/GenBank/DDBJ databases">
        <authorList>
            <person name="Buchebner-Jance M."/>
        </authorList>
    </citation>
    <scope>NUCLEOTIDE SEQUENCE [LARGE SCALE GENOMIC DNA]</scope>
    <source>
        <strain evidence="1 2">NCIMB 15475</strain>
    </source>
</reference>
<proteinExistence type="predicted"/>
<name>A0ABD7ZAE7_LACZE</name>
<keyword evidence="2" id="KW-1185">Reference proteome</keyword>
<organism evidence="1 2">
    <name type="scientific">Lacticaseibacillus zeae subsp. silagei</name>
    <dbReference type="NCBI Taxonomy" id="3068307"/>
    <lineage>
        <taxon>Bacteria</taxon>
        <taxon>Bacillati</taxon>
        <taxon>Bacillota</taxon>
        <taxon>Bacilli</taxon>
        <taxon>Lactobacillales</taxon>
        <taxon>Lactobacillaceae</taxon>
        <taxon>Lacticaseibacillus</taxon>
    </lineage>
</organism>
<dbReference type="GeneID" id="93268027"/>
<protein>
    <recommendedName>
        <fullName evidence="3">Peptidase S8/S53 domain-containing protein</fullName>
    </recommendedName>
</protein>
<accession>A0ABD7ZAE7</accession>
<evidence type="ECO:0008006" key="3">
    <source>
        <dbReference type="Google" id="ProtNLM"/>
    </source>
</evidence>
<dbReference type="RefSeq" id="WP_070652324.1">
    <property type="nucleotide sequence ID" value="NZ_CP132484.1"/>
</dbReference>
<dbReference type="Gene3D" id="3.40.50.200">
    <property type="entry name" value="Peptidase S8/S53 domain"/>
    <property type="match status" value="1"/>
</dbReference>
<gene>
    <name evidence="1" type="ORF">LACZS2_000301</name>
</gene>